<dbReference type="SUPFAM" id="SSF52980">
    <property type="entry name" value="Restriction endonuclease-like"/>
    <property type="match status" value="1"/>
</dbReference>
<dbReference type="PANTHER" id="PTHR38590:SF1">
    <property type="entry name" value="BLL0828 PROTEIN"/>
    <property type="match status" value="1"/>
</dbReference>
<dbReference type="RefSeq" id="WP_100511832.1">
    <property type="nucleotide sequence ID" value="NZ_PEBK01000001.1"/>
</dbReference>
<dbReference type="GO" id="GO:0004519">
    <property type="term" value="F:endonuclease activity"/>
    <property type="evidence" value="ECO:0007669"/>
    <property type="project" value="UniProtKB-KW"/>
</dbReference>
<dbReference type="AlphaFoldDB" id="A0A2M9HGP7"/>
<dbReference type="Pfam" id="PF04480">
    <property type="entry name" value="DUF559"/>
    <property type="match status" value="1"/>
</dbReference>
<reference evidence="2 3" key="1">
    <citation type="submission" date="2017-10" db="EMBL/GenBank/DDBJ databases">
        <title>Draft genome sequences of strains TRE 1, TRE 9, TRE H and TRI 7, isolated from tamarins, belonging to four potential novel Bifidobacterium species.</title>
        <authorList>
            <person name="Mattarelli P."/>
            <person name="Modesto M."/>
            <person name="Puglisi E."/>
            <person name="Morelli L."/>
            <person name="Spezio C."/>
            <person name="Bonetti A."/>
            <person name="Sandri C."/>
        </authorList>
    </citation>
    <scope>NUCLEOTIDE SEQUENCE [LARGE SCALE GENOMIC DNA]</scope>
    <source>
        <strain evidence="3">TRI7</strain>
    </source>
</reference>
<dbReference type="PANTHER" id="PTHR38590">
    <property type="entry name" value="BLL0828 PROTEIN"/>
    <property type="match status" value="1"/>
</dbReference>
<dbReference type="InterPro" id="IPR047216">
    <property type="entry name" value="Endonuclease_DUF559_bact"/>
</dbReference>
<dbReference type="CDD" id="cd01038">
    <property type="entry name" value="Endonuclease_DUF559"/>
    <property type="match status" value="1"/>
</dbReference>
<feature type="domain" description="DUF559" evidence="1">
    <location>
        <begin position="10"/>
        <end position="113"/>
    </location>
</feature>
<dbReference type="Gene3D" id="3.40.960.10">
    <property type="entry name" value="VSR Endonuclease"/>
    <property type="match status" value="1"/>
</dbReference>
<evidence type="ECO:0000259" key="1">
    <source>
        <dbReference type="Pfam" id="PF04480"/>
    </source>
</evidence>
<keyword evidence="2" id="KW-0255">Endonuclease</keyword>
<proteinExistence type="predicted"/>
<protein>
    <submittedName>
        <fullName evidence="2">Endonuclease</fullName>
    </submittedName>
</protein>
<dbReference type="InterPro" id="IPR011335">
    <property type="entry name" value="Restrct_endonuc-II-like"/>
</dbReference>
<keyword evidence="2" id="KW-0540">Nuclease</keyword>
<sequence>MLPYNKANVLLARQLRAQATPWERRLWRHFLQSHHVRWQRQKPILDYIVDFYCDKAKLIVELDGGGHYTKEQRVADERRTRDLQRLGLTVLRYANSDVDVHFEAVCASIEAEVKRRLGRSN</sequence>
<name>A0A2M9HGP7_9BIFI</name>
<dbReference type="OrthoDB" id="9798754at2"/>
<evidence type="ECO:0000313" key="2">
    <source>
        <dbReference type="EMBL" id="PJM75998.1"/>
    </source>
</evidence>
<organism evidence="2 3">
    <name type="scientific">Bifidobacterium simiarum</name>
    <dbReference type="NCBI Taxonomy" id="2045441"/>
    <lineage>
        <taxon>Bacteria</taxon>
        <taxon>Bacillati</taxon>
        <taxon>Actinomycetota</taxon>
        <taxon>Actinomycetes</taxon>
        <taxon>Bifidobacteriales</taxon>
        <taxon>Bifidobacteriaceae</taxon>
        <taxon>Bifidobacterium</taxon>
    </lineage>
</organism>
<keyword evidence="2" id="KW-0378">Hydrolase</keyword>
<dbReference type="Proteomes" id="UP000231451">
    <property type="component" value="Unassembled WGS sequence"/>
</dbReference>
<keyword evidence="3" id="KW-1185">Reference proteome</keyword>
<dbReference type="EMBL" id="PEBK01000001">
    <property type="protein sequence ID" value="PJM75998.1"/>
    <property type="molecule type" value="Genomic_DNA"/>
</dbReference>
<comment type="caution">
    <text evidence="2">The sequence shown here is derived from an EMBL/GenBank/DDBJ whole genome shotgun (WGS) entry which is preliminary data.</text>
</comment>
<gene>
    <name evidence="2" type="ORF">CSQ87_00140</name>
</gene>
<evidence type="ECO:0000313" key="3">
    <source>
        <dbReference type="Proteomes" id="UP000231451"/>
    </source>
</evidence>
<dbReference type="InterPro" id="IPR007569">
    <property type="entry name" value="DUF559"/>
</dbReference>
<accession>A0A2M9HGP7</accession>